<dbReference type="Pfam" id="PF01822">
    <property type="entry name" value="WSC"/>
    <property type="match status" value="1"/>
</dbReference>
<dbReference type="PROSITE" id="PS51212">
    <property type="entry name" value="WSC"/>
    <property type="match status" value="1"/>
</dbReference>
<dbReference type="PANTHER" id="PTHR43662:SF3">
    <property type="entry name" value="DOMAIN PROTEIN, PUTATIVE (AFU_ORTHOLOGUE AFUA_6G11970)-RELATED"/>
    <property type="match status" value="1"/>
</dbReference>
<dbReference type="STRING" id="1126212.K2SQX0"/>
<protein>
    <submittedName>
        <fullName evidence="4">Carbohydrate-binding WSC</fullName>
    </submittedName>
</protein>
<dbReference type="AlphaFoldDB" id="K2SQX0"/>
<reference evidence="4 5" key="1">
    <citation type="journal article" date="2012" name="BMC Genomics">
        <title>Tools to kill: Genome of one of the most destructive plant pathogenic fungi Macrophomina phaseolina.</title>
        <authorList>
            <person name="Islam M.S."/>
            <person name="Haque M.S."/>
            <person name="Islam M.M."/>
            <person name="Emdad E.M."/>
            <person name="Halim A."/>
            <person name="Hossen Q.M.M."/>
            <person name="Hossain M.Z."/>
            <person name="Ahmed B."/>
            <person name="Rahim S."/>
            <person name="Rahman M.S."/>
            <person name="Alam M.M."/>
            <person name="Hou S."/>
            <person name="Wan X."/>
            <person name="Saito J.A."/>
            <person name="Alam M."/>
        </authorList>
    </citation>
    <scope>NUCLEOTIDE SEQUENCE [LARGE SCALE GENOMIC DNA]</scope>
    <source>
        <strain evidence="4 5">MS6</strain>
    </source>
</reference>
<dbReference type="VEuPathDB" id="FungiDB:MPH_03735"/>
<dbReference type="InterPro" id="IPR002889">
    <property type="entry name" value="WSC_carb-bd"/>
</dbReference>
<dbReference type="Proteomes" id="UP000007129">
    <property type="component" value="Unassembled WGS sequence"/>
</dbReference>
<comment type="caution">
    <text evidence="4">The sequence shown here is derived from an EMBL/GenBank/DDBJ whole genome shotgun (WGS) entry which is preliminary data.</text>
</comment>
<dbReference type="OrthoDB" id="74764at2759"/>
<gene>
    <name evidence="4" type="ORF">MPH_03735</name>
</gene>
<dbReference type="InterPro" id="IPR018535">
    <property type="entry name" value="DUF1996"/>
</dbReference>
<evidence type="ECO:0000256" key="2">
    <source>
        <dbReference type="SAM" id="SignalP"/>
    </source>
</evidence>
<sequence length="609" mass="64220">MFAGKTSTAAAAVAALASVAHAIDWSAIDYHGHYFRQEWVEPPVVVERLDPILNPGQIGTHVHSFVGANAVSATTGYNDTQDASCSQVYVKPDKSLYWAPALYFQDPKNQSFTRVKEHHRVLYYFNRAADPNTGAEAFDLIEEFPEGFKMIAGDASLRAPAATKQLQDSVEWFCHGPDVKSSGFPGNFTSCPNGFAGSVRFPYCWNGEDFNVDDPHAHMSYPKTDAAGNGAPDTGPCPTSHPHILPHIFIEFWFDTDPFDGLYEMGDTPWRISNGDPHGYSFHADFLNGWEKGVLEKQMKVCNIGESGEPLENCFDTWKNDGQESTRENCAQKSSVNEEVEGWLDALPGCNPIQYGPERATVKSDCGDTASINGGASSPSSSSAAAPPASYAVASAPSDAASEPASSGTAPSTASTQASYSAASSPPTAAAAMPVVTEAAAASTDSNGNVVWVTVTSWYTASGPAPTASPSVSSTTSSTNVTLPADWTAAGCHSDAVFPRALSGKELAYWGEPVTSSGCARYCDEQGFSIAGTEYGEQCFCGDSLTQSEVLEASACDMACAGAAGEACGGKGALSVFVKGGKSVKARKRSEHFRRHVGGGASVRRAGVV</sequence>
<dbReference type="EMBL" id="AHHD01000167">
    <property type="protein sequence ID" value="EKG19045.1"/>
    <property type="molecule type" value="Genomic_DNA"/>
</dbReference>
<organism evidence="4 5">
    <name type="scientific">Macrophomina phaseolina (strain MS6)</name>
    <name type="common">Charcoal rot fungus</name>
    <dbReference type="NCBI Taxonomy" id="1126212"/>
    <lineage>
        <taxon>Eukaryota</taxon>
        <taxon>Fungi</taxon>
        <taxon>Dikarya</taxon>
        <taxon>Ascomycota</taxon>
        <taxon>Pezizomycotina</taxon>
        <taxon>Dothideomycetes</taxon>
        <taxon>Dothideomycetes incertae sedis</taxon>
        <taxon>Botryosphaeriales</taxon>
        <taxon>Botryosphaeriaceae</taxon>
        <taxon>Macrophomina</taxon>
    </lineage>
</organism>
<proteinExistence type="predicted"/>
<dbReference type="eggNOG" id="KOG4157">
    <property type="taxonomic scope" value="Eukaryota"/>
</dbReference>
<dbReference type="Pfam" id="PF09362">
    <property type="entry name" value="DUF1996"/>
    <property type="match status" value="1"/>
</dbReference>
<keyword evidence="2" id="KW-0732">Signal</keyword>
<feature type="domain" description="WSC" evidence="3">
    <location>
        <begin position="486"/>
        <end position="580"/>
    </location>
</feature>
<dbReference type="SMART" id="SM00321">
    <property type="entry name" value="WSC"/>
    <property type="match status" value="1"/>
</dbReference>
<feature type="region of interest" description="Disordered" evidence="1">
    <location>
        <begin position="397"/>
        <end position="421"/>
    </location>
</feature>
<evidence type="ECO:0000313" key="4">
    <source>
        <dbReference type="EMBL" id="EKG19045.1"/>
    </source>
</evidence>
<dbReference type="HOGENOM" id="CLU_014722_3_2_1"/>
<evidence type="ECO:0000256" key="1">
    <source>
        <dbReference type="SAM" id="MobiDB-lite"/>
    </source>
</evidence>
<feature type="signal peptide" evidence="2">
    <location>
        <begin position="1"/>
        <end position="22"/>
    </location>
</feature>
<evidence type="ECO:0000259" key="3">
    <source>
        <dbReference type="PROSITE" id="PS51212"/>
    </source>
</evidence>
<evidence type="ECO:0000313" key="5">
    <source>
        <dbReference type="Proteomes" id="UP000007129"/>
    </source>
</evidence>
<feature type="chain" id="PRO_5003867745" evidence="2">
    <location>
        <begin position="23"/>
        <end position="609"/>
    </location>
</feature>
<name>K2SQX0_MACPH</name>
<accession>K2SQX0</accession>
<dbReference type="InParanoid" id="K2SQX0"/>
<dbReference type="PANTHER" id="PTHR43662">
    <property type="match status" value="1"/>
</dbReference>